<dbReference type="EMBL" id="CP048000">
    <property type="protein sequence ID" value="QHQ62773.1"/>
    <property type="molecule type" value="Genomic_DNA"/>
</dbReference>
<dbReference type="Pfam" id="PF12685">
    <property type="entry name" value="SpoIIIAH"/>
    <property type="match status" value="1"/>
</dbReference>
<dbReference type="InterPro" id="IPR024232">
    <property type="entry name" value="SpoIIIAH"/>
</dbReference>
<evidence type="ECO:0000313" key="4">
    <source>
        <dbReference type="Proteomes" id="UP000464314"/>
    </source>
</evidence>
<keyword evidence="4" id="KW-1185">Reference proteome</keyword>
<evidence type="ECO:0008006" key="5">
    <source>
        <dbReference type="Google" id="ProtNLM"/>
    </source>
</evidence>
<evidence type="ECO:0000256" key="1">
    <source>
        <dbReference type="SAM" id="MobiDB-lite"/>
    </source>
</evidence>
<dbReference type="InterPro" id="IPR038503">
    <property type="entry name" value="SpoIIIAH_sf"/>
</dbReference>
<keyword evidence="2" id="KW-0812">Transmembrane</keyword>
<dbReference type="RefSeq" id="WP_161839594.1">
    <property type="nucleotide sequence ID" value="NZ_CP048000.1"/>
</dbReference>
<accession>A0A6P1TQL4</accession>
<dbReference type="Proteomes" id="UP000464314">
    <property type="component" value="Chromosome"/>
</dbReference>
<reference evidence="3 4" key="1">
    <citation type="submission" date="2020-01" db="EMBL/GenBank/DDBJ databases">
        <title>Genome analysis of Anaerocolumna sp. CBA3638.</title>
        <authorList>
            <person name="Kim J."/>
            <person name="Roh S.W."/>
        </authorList>
    </citation>
    <scope>NUCLEOTIDE SEQUENCE [LARGE SCALE GENOMIC DNA]</scope>
    <source>
        <strain evidence="3 4">CBA3638</strain>
    </source>
</reference>
<feature type="region of interest" description="Disordered" evidence="1">
    <location>
        <begin position="78"/>
        <end position="140"/>
    </location>
</feature>
<keyword evidence="2" id="KW-0472">Membrane</keyword>
<proteinExistence type="predicted"/>
<organism evidence="3 4">
    <name type="scientific">Anaerocolumna sedimenticola</name>
    <dbReference type="NCBI Taxonomy" id="2696063"/>
    <lineage>
        <taxon>Bacteria</taxon>
        <taxon>Bacillati</taxon>
        <taxon>Bacillota</taxon>
        <taxon>Clostridia</taxon>
        <taxon>Lachnospirales</taxon>
        <taxon>Lachnospiraceae</taxon>
        <taxon>Anaerocolumna</taxon>
    </lineage>
</organism>
<feature type="compositionally biased region" description="Basic and acidic residues" evidence="1">
    <location>
        <begin position="86"/>
        <end position="107"/>
    </location>
</feature>
<feature type="compositionally biased region" description="Basic and acidic residues" evidence="1">
    <location>
        <begin position="114"/>
        <end position="131"/>
    </location>
</feature>
<evidence type="ECO:0000256" key="2">
    <source>
        <dbReference type="SAM" id="Phobius"/>
    </source>
</evidence>
<dbReference type="KEGG" id="anr:Ana3638_19960"/>
<dbReference type="AlphaFoldDB" id="A0A6P1TQL4"/>
<dbReference type="Gene3D" id="1.10.287.4300">
    <property type="entry name" value="Stage III sporulation protein AH-like"/>
    <property type="match status" value="1"/>
</dbReference>
<sequence>MKNIFKKNQIIITALAIMIAIAGYLNFSDRNNEDKIADVGNGEVLDYDTYTETEGDNITDGDTVSLQDTEDLLDETALDVTTDGESDSKETLAEDTGKDKKDAKNTDETASTDNGEKKDEAKADDSKKADSEEVAAYDVSDNGEVVVDEKGEETTAPGEAVLVSTTTTPDFFASRKLAREQMRAVNKDELMKIVDSANLTEKAKEDAVNNIIEMTAISEKENATETLLEAMGFSDAIVTIEGKLVDVVVNAASLDEQDVAKIEDIVKRKTGFESKDINIAPVVVGE</sequence>
<gene>
    <name evidence="3" type="ORF">Ana3638_19960</name>
</gene>
<name>A0A6P1TQL4_9FIRM</name>
<feature type="transmembrane region" description="Helical" evidence="2">
    <location>
        <begin position="9"/>
        <end position="27"/>
    </location>
</feature>
<evidence type="ECO:0000313" key="3">
    <source>
        <dbReference type="EMBL" id="QHQ62773.1"/>
    </source>
</evidence>
<keyword evidence="2" id="KW-1133">Transmembrane helix</keyword>
<protein>
    <recommendedName>
        <fullName evidence="5">Stage III sporulation protein AH</fullName>
    </recommendedName>
</protein>